<evidence type="ECO:0000256" key="8">
    <source>
        <dbReference type="ARBA" id="ARBA00031174"/>
    </source>
</evidence>
<sequence>MFMTTAKRFWSQMWAWNDQAKAMMKAILTLNLLAMRTAARSSVDLSEEEKVKSANSKKPHEKSANYSKPQLIGLVLGPALFLLIKLLVSPEDMSATAVTVLAVVAWIATWWVTEAMPIPITSLLPLLLFPLLGVMETGAVSANYGDPLIFLFAGSFMIALSMEKWNLHKRIALSIISFVGTNPSTLILGFMVATAFLSMFISNTATTMMMVPISLAVTKHVADSLKDSSTIDTTPGKFPFGTALMLGTAYSATIGGFGSLVGAPANIILAATVNSLYGIEISFARWMLFGVPMVVILIPIIWLYLTKIAFPLKLKSIPGGRNIVKKELNDLGKMSYEEKVVLTVFTLTGIAWITRSFVLNSFIPGLDDTLIALFAGILLFTIPAKNKGGNILDWDTVLKLPWGILWLFGGGLALAAGIMNSGLDQWIGGQLTDFGNIPLFITIALIVGTITIMTEFTSNTATATMVYPIVAVAAATLGTDPIVLMVAANMGATFAYMFPVAAPPNAIVFGTGYVKMSTMALTGVWLNLFSLIFTVIVVYFYVPIIFGHLM</sequence>
<dbReference type="CDD" id="cd01115">
    <property type="entry name" value="SLC13_permease"/>
    <property type="match status" value="1"/>
</dbReference>
<feature type="transmembrane region" description="Helical" evidence="9">
    <location>
        <begin position="494"/>
        <end position="514"/>
    </location>
</feature>
<feature type="transmembrane region" description="Helical" evidence="9">
    <location>
        <begin position="118"/>
        <end position="135"/>
    </location>
</feature>
<organism evidence="10 11">
    <name type="scientific">Cytobacillus purgationiresistens</name>
    <dbReference type="NCBI Taxonomy" id="863449"/>
    <lineage>
        <taxon>Bacteria</taxon>
        <taxon>Bacillati</taxon>
        <taxon>Bacillota</taxon>
        <taxon>Bacilli</taxon>
        <taxon>Bacillales</taxon>
        <taxon>Bacillaceae</taxon>
        <taxon>Cytobacillus</taxon>
    </lineage>
</organism>
<comment type="similarity">
    <text evidence="2">Belongs to the SLC13A/DASS transporter (TC 2.A.47) family. NADC subfamily.</text>
</comment>
<feature type="transmembrane region" description="Helical" evidence="9">
    <location>
        <begin position="397"/>
        <end position="417"/>
    </location>
</feature>
<evidence type="ECO:0000256" key="6">
    <source>
        <dbReference type="ARBA" id="ARBA00022989"/>
    </source>
</evidence>
<keyword evidence="7 9" id="KW-0472">Membrane</keyword>
<evidence type="ECO:0000256" key="9">
    <source>
        <dbReference type="SAM" id="Phobius"/>
    </source>
</evidence>
<feature type="transmembrane region" description="Helical" evidence="9">
    <location>
        <begin position="369"/>
        <end position="385"/>
    </location>
</feature>
<keyword evidence="5" id="KW-0813">Transport</keyword>
<feature type="transmembrane region" description="Helical" evidence="9">
    <location>
        <begin position="147"/>
        <end position="167"/>
    </location>
</feature>
<comment type="caution">
    <text evidence="10">The sequence shown here is derived from an EMBL/GenBank/DDBJ whole genome shotgun (WGS) entry which is preliminary data.</text>
</comment>
<comment type="subcellular location">
    <subcellularLocation>
        <location evidence="1">Membrane</location>
        <topology evidence="1">Multi-pass membrane protein</topology>
    </subcellularLocation>
</comment>
<dbReference type="EMBL" id="JAUSUB010000038">
    <property type="protein sequence ID" value="MDQ0273369.1"/>
    <property type="molecule type" value="Genomic_DNA"/>
</dbReference>
<evidence type="ECO:0000313" key="10">
    <source>
        <dbReference type="EMBL" id="MDQ0273369.1"/>
    </source>
</evidence>
<dbReference type="PANTHER" id="PTHR10283">
    <property type="entry name" value="SOLUTE CARRIER FAMILY 13 MEMBER"/>
    <property type="match status" value="1"/>
</dbReference>
<evidence type="ECO:0000256" key="2">
    <source>
        <dbReference type="ARBA" id="ARBA00006772"/>
    </source>
</evidence>
<feature type="transmembrane region" description="Helical" evidence="9">
    <location>
        <begin position="466"/>
        <end position="488"/>
    </location>
</feature>
<accession>A0ABU0AQ05</accession>
<dbReference type="PANTHER" id="PTHR10283:SF82">
    <property type="entry name" value="SOLUTE CARRIER FAMILY 13 MEMBER 2"/>
    <property type="match status" value="1"/>
</dbReference>
<keyword evidence="4 9" id="KW-0812">Transmembrane</keyword>
<protein>
    <recommendedName>
        <fullName evidence="3">Sodium-dependent dicarboxylate transporter SdcS</fullName>
    </recommendedName>
    <alternativeName>
        <fullName evidence="8">Na(+)/dicarboxylate symporter</fullName>
    </alternativeName>
</protein>
<evidence type="ECO:0000256" key="1">
    <source>
        <dbReference type="ARBA" id="ARBA00004141"/>
    </source>
</evidence>
<evidence type="ECO:0000256" key="3">
    <source>
        <dbReference type="ARBA" id="ARBA00020150"/>
    </source>
</evidence>
<keyword evidence="11" id="KW-1185">Reference proteome</keyword>
<feature type="transmembrane region" description="Helical" evidence="9">
    <location>
        <begin position="283"/>
        <end position="305"/>
    </location>
</feature>
<proteinExistence type="inferred from homology"/>
<evidence type="ECO:0000256" key="4">
    <source>
        <dbReference type="ARBA" id="ARBA00022692"/>
    </source>
</evidence>
<feature type="transmembrane region" description="Helical" evidence="9">
    <location>
        <begin position="340"/>
        <end position="363"/>
    </location>
</feature>
<feature type="transmembrane region" description="Helical" evidence="9">
    <location>
        <begin position="238"/>
        <end position="263"/>
    </location>
</feature>
<name>A0ABU0AQ05_9BACI</name>
<feature type="transmembrane region" description="Helical" evidence="9">
    <location>
        <begin position="526"/>
        <end position="546"/>
    </location>
</feature>
<dbReference type="NCBIfam" id="TIGR00785">
    <property type="entry name" value="dass"/>
    <property type="match status" value="1"/>
</dbReference>
<evidence type="ECO:0000313" key="11">
    <source>
        <dbReference type="Proteomes" id="UP001238088"/>
    </source>
</evidence>
<dbReference type="InterPro" id="IPR001898">
    <property type="entry name" value="SLC13A/DASS"/>
</dbReference>
<keyword evidence="5" id="KW-0769">Symport</keyword>
<feature type="transmembrane region" description="Helical" evidence="9">
    <location>
        <begin position="70"/>
        <end position="88"/>
    </location>
</feature>
<evidence type="ECO:0000256" key="7">
    <source>
        <dbReference type="ARBA" id="ARBA00023136"/>
    </source>
</evidence>
<feature type="transmembrane region" description="Helical" evidence="9">
    <location>
        <begin position="187"/>
        <end position="217"/>
    </location>
</feature>
<feature type="transmembrane region" description="Helical" evidence="9">
    <location>
        <begin position="437"/>
        <end position="454"/>
    </location>
</feature>
<keyword evidence="6 9" id="KW-1133">Transmembrane helix</keyword>
<evidence type="ECO:0000256" key="5">
    <source>
        <dbReference type="ARBA" id="ARBA00022847"/>
    </source>
</evidence>
<reference evidence="10 11" key="1">
    <citation type="submission" date="2023-07" db="EMBL/GenBank/DDBJ databases">
        <title>Genomic Encyclopedia of Type Strains, Phase IV (KMG-IV): sequencing the most valuable type-strain genomes for metagenomic binning, comparative biology and taxonomic classification.</title>
        <authorList>
            <person name="Goeker M."/>
        </authorList>
    </citation>
    <scope>NUCLEOTIDE SEQUENCE [LARGE SCALE GENOMIC DNA]</scope>
    <source>
        <strain evidence="10 11">DSM 23494</strain>
    </source>
</reference>
<gene>
    <name evidence="10" type="ORF">J2S17_005301</name>
</gene>
<dbReference type="Proteomes" id="UP001238088">
    <property type="component" value="Unassembled WGS sequence"/>
</dbReference>
<dbReference type="Pfam" id="PF00939">
    <property type="entry name" value="Na_sulph_symp"/>
    <property type="match status" value="1"/>
</dbReference>